<reference evidence="1 2" key="2">
    <citation type="journal article" date="2005" name="Proteomics">
        <title>Global detection and characterization of hypothetical proteins in Shewanella oneidensis MR-1 using LC-MS based proteomics.</title>
        <authorList>
            <person name="Elias D.A."/>
            <person name="Monroe M.E."/>
            <person name="Marshall M.J."/>
            <person name="Romine M.F."/>
            <person name="Belieav A.S."/>
            <person name="Fredrickson J.K."/>
            <person name="Anderson G.A."/>
            <person name="Smith R.D."/>
            <person name="Lipton M.S."/>
        </authorList>
    </citation>
    <scope>NUCLEOTIDE SEQUENCE [LARGE SCALE GENOMIC DNA]</scope>
    <source>
        <strain evidence="2">ATCC 700550 / JCM 31522 / CIP 106686 / LMG 19005 / NCIMB 14063 / MR-1</strain>
    </source>
</reference>
<dbReference type="PROSITE" id="PS51257">
    <property type="entry name" value="PROKAR_LIPOPROTEIN"/>
    <property type="match status" value="1"/>
</dbReference>
<name>Q8ED33_SHEON</name>
<dbReference type="Proteomes" id="UP000008186">
    <property type="component" value="Chromosome"/>
</dbReference>
<evidence type="ECO:0000313" key="2">
    <source>
        <dbReference type="Proteomes" id="UP000008186"/>
    </source>
</evidence>
<protein>
    <submittedName>
        <fullName evidence="1">Lambda phage encoded lipoprotein</fullName>
    </submittedName>
</protein>
<reference evidence="1 2" key="1">
    <citation type="journal article" date="2002" name="Nat. Biotechnol.">
        <title>Genome sequence of the dissimilatory metal ion-reducing bacterium Shewanella oneidensis.</title>
        <authorList>
            <person name="Heidelberg J.F."/>
            <person name="Paulsen I.T."/>
            <person name="Nelson K.E."/>
            <person name="Gaidos E.J."/>
            <person name="Nelson W.C."/>
            <person name="Read T.D."/>
            <person name="Eisen J.A."/>
            <person name="Seshadri R."/>
            <person name="Ward N."/>
            <person name="Methe B."/>
            <person name="Clayton R.A."/>
            <person name="Meyer T."/>
            <person name="Tsapin A."/>
            <person name="Scott J."/>
            <person name="Beanan M."/>
            <person name="Brinkac L."/>
            <person name="Daugherty S."/>
            <person name="DeBoy R.T."/>
            <person name="Dodson R.J."/>
            <person name="Durkin A.S."/>
            <person name="Haft D.H."/>
            <person name="Kolonay J.F."/>
            <person name="Madupu R."/>
            <person name="Peterson J.D."/>
            <person name="Umayam L.A."/>
            <person name="White O."/>
            <person name="Wolf A.M."/>
            <person name="Vamathevan J."/>
            <person name="Weidman J."/>
            <person name="Impraim M."/>
            <person name="Lee K."/>
            <person name="Berry K."/>
            <person name="Lee C."/>
            <person name="Mueller J."/>
            <person name="Khouri H."/>
            <person name="Gill J."/>
            <person name="Utterback T.R."/>
            <person name="McDonald L.A."/>
            <person name="Feldblyum T.V."/>
            <person name="Smith H.O."/>
            <person name="Venter J.C."/>
            <person name="Nealson K.H."/>
            <person name="Fraser C.M."/>
        </authorList>
    </citation>
    <scope>NUCLEOTIDE SEQUENCE [LARGE SCALE GENOMIC DNA]</scope>
    <source>
        <strain evidence="2">ATCC 700550 / JCM 31522 / CIP 106686 / LMG 19005 / NCIMB 14063 / MR-1</strain>
    </source>
</reference>
<dbReference type="BioCyc" id="SONE211586:G1GMP-2711-MONOMER"/>
<dbReference type="AlphaFoldDB" id="Q8ED33"/>
<dbReference type="HOGENOM" id="CLU_1495224_0_0_6"/>
<dbReference type="PaxDb" id="211586-SO_2938"/>
<organism evidence="1 2">
    <name type="scientific">Shewanella oneidensis (strain ATCC 700550 / JCM 31522 / CIP 106686 / LMG 19005 / NCIMB 14063 / MR-1)</name>
    <dbReference type="NCBI Taxonomy" id="211586"/>
    <lineage>
        <taxon>Bacteria</taxon>
        <taxon>Pseudomonadati</taxon>
        <taxon>Pseudomonadota</taxon>
        <taxon>Gammaproteobacteria</taxon>
        <taxon>Alteromonadales</taxon>
        <taxon>Shewanellaceae</taxon>
        <taxon>Shewanella</taxon>
    </lineage>
</organism>
<accession>Q8ED33</accession>
<evidence type="ECO:0000313" key="1">
    <source>
        <dbReference type="EMBL" id="AAN55951.1"/>
    </source>
</evidence>
<dbReference type="EMBL" id="AE014299">
    <property type="protein sequence ID" value="AAN55951.1"/>
    <property type="molecule type" value="Genomic_DNA"/>
</dbReference>
<dbReference type="OrthoDB" id="9884242at2"/>
<dbReference type="KEGG" id="son:SO_2938"/>
<reference evidence="1 2" key="4">
    <citation type="journal article" date="2011" name="BMC Genomics">
        <title>Genome-wide protein localization prediction strategies for gram negative bacteria.</title>
        <authorList>
            <person name="Romine M.F."/>
        </authorList>
    </citation>
    <scope>NUCLEOTIDE SEQUENCE [LARGE SCALE GENOMIC DNA]</scope>
    <source>
        <strain evidence="2">ATCC 700550 / JCM 31522 / CIP 106686 / LMG 19005 / NCIMB 14063 / MR-1</strain>
    </source>
</reference>
<dbReference type="PATRIC" id="fig|211586.12.peg.2836"/>
<gene>
    <name evidence="1" type="ordered locus">SO_2938</name>
</gene>
<reference evidence="1 2" key="3">
    <citation type="journal article" date="2008" name="Appl. Environ. Microbiol.">
        <title>Identification of mobile elements and pseudogenes in the Shewanella oneidensis MR-1 genome.</title>
        <authorList>
            <person name="Romine M.F."/>
            <person name="Carlson T.S."/>
            <person name="Norbeck A.D."/>
            <person name="McCue L.A."/>
            <person name="Lipton M.S."/>
        </authorList>
    </citation>
    <scope>NUCLEOTIDE SEQUENCE [LARGE SCALE GENOMIC DNA]</scope>
    <source>
        <strain evidence="2">ATCC 700550 / JCM 31522 / CIP 106686 / LMG 19005 / NCIMB 14063 / MR-1</strain>
    </source>
</reference>
<keyword evidence="1" id="KW-0449">Lipoprotein</keyword>
<keyword evidence="2" id="KW-1185">Reference proteome</keyword>
<proteinExistence type="predicted"/>
<dbReference type="RefSeq" id="WP_011072842.1">
    <property type="nucleotide sequence ID" value="NC_004347.2"/>
</dbReference>
<sequence length="180" mass="19242">MKRLALMALMVSLAGCGGGGDDDAGADIKNLISSTNAVDGKTVRPSDADLPLVIAVESHSADIDKILLSLERIEQVAGYQIIRYSNGIEQADITIKSSNVGCLTSIPMGNWQYTIEVGDMASCPNVTFDLVAYKIFGLNRTDKDSYRVLKSQSTLADSALATIYNNPPNTPISELNVISK</sequence>